<feature type="compositionally biased region" description="Basic and acidic residues" evidence="1">
    <location>
        <begin position="786"/>
        <end position="799"/>
    </location>
</feature>
<feature type="compositionally biased region" description="Polar residues" evidence="1">
    <location>
        <begin position="802"/>
        <end position="815"/>
    </location>
</feature>
<sequence length="835" mass="94430">MALSSRISRDELVVLQLLGEIQRLVELAGGETKEGEVINPRMHPAAKLYLDTRDTFEVIEELVEEHVKGKPKLLRKLSKQLSNTDVTVSSALTSPRTALAIQVSNEAAIDRIQEMFRRLGSLLGPSILKELRLRKLSMTSILHYVRFLPMEFQWTAYKDARKEEVELVYRETVYNSLATLPSVPHSTPQTDTQTLRQRADFVKHQIRKDVDTVCLFAADGTLTTIFGDDGASVEENVATKFESLIADVYSNYLKETLDVQMKHLTQVSDQWGHDNAIASAGLKHIPDTGPPLLVQCFYRPRKFRSKGGIFPDMLMNLVNRFVHLPAVHPGQQAKLLVVDPRHVGVWWQKSVFSVSERDVTTLHDDESRDIFGRVETLDGQLYVPLLGKGGEQDGSRLFGRSGGLAKWVGQRVLVNNGKDSVWVEVVVVDVDDKRCKLQIRKSLQKCAEIVSWTQFLSLNEWVNMRELRFIGAPVNPHFRVHMGLKFREILESVQAVVVEISSVFPNGELNDKPWTASKPWFGNTRCTYAVQGFVFRMQLLLEYVNNTVLVGYERNLGVHEKVYELTVRMLLDVLACIAEAYENLSVSRSREGQWKIDVLYLVCGVYKFLRQLDQMFSSRGASQTAKGKRKAMIDIRMICLRLLVHLAIRSGPASIVLDAMSKKAQAGSFEQFAGVDTISELEYHVVSILDSVDPKGDVLGDFGIDESEKELWRIHTVFGGIELKKLGEVQLNWVALISRSGLPKQTLVGFLQHRHELGDWAYPVLTEEEMRAREQIQQFIDQVDNDTDREVQEDQDIGHSDQPANSSDIDNNSQAPEMGDIISETSDTRSLNWPT</sequence>
<evidence type="ECO:0000313" key="2">
    <source>
        <dbReference type="EMBL" id="KAE9333237.1"/>
    </source>
</evidence>
<dbReference type="Proteomes" id="UP000434957">
    <property type="component" value="Unassembled WGS sequence"/>
</dbReference>
<feature type="region of interest" description="Disordered" evidence="1">
    <location>
        <begin position="781"/>
        <end position="835"/>
    </location>
</feature>
<feature type="compositionally biased region" description="Polar residues" evidence="1">
    <location>
        <begin position="823"/>
        <end position="835"/>
    </location>
</feature>
<dbReference type="EMBL" id="QXFT01000921">
    <property type="protein sequence ID" value="KAE9333237.1"/>
    <property type="molecule type" value="Genomic_DNA"/>
</dbReference>
<protein>
    <submittedName>
        <fullName evidence="2">Uncharacterized protein</fullName>
    </submittedName>
</protein>
<reference evidence="2 3" key="1">
    <citation type="submission" date="2018-08" db="EMBL/GenBank/DDBJ databases">
        <title>Genomic investigation of the strawberry pathogen Phytophthora fragariae indicates pathogenicity is determined by transcriptional variation in three key races.</title>
        <authorList>
            <person name="Adams T.M."/>
            <person name="Armitage A.D."/>
            <person name="Sobczyk M.K."/>
            <person name="Bates H.J."/>
            <person name="Dunwell J.M."/>
            <person name="Nellist C.F."/>
            <person name="Harrison R.J."/>
        </authorList>
    </citation>
    <scope>NUCLEOTIDE SEQUENCE [LARGE SCALE GENOMIC DNA]</scope>
    <source>
        <strain evidence="2 3">SCRP333</strain>
    </source>
</reference>
<evidence type="ECO:0000256" key="1">
    <source>
        <dbReference type="SAM" id="MobiDB-lite"/>
    </source>
</evidence>
<gene>
    <name evidence="2" type="ORF">PR003_g14118</name>
</gene>
<comment type="caution">
    <text evidence="2">The sequence shown here is derived from an EMBL/GenBank/DDBJ whole genome shotgun (WGS) entry which is preliminary data.</text>
</comment>
<evidence type="ECO:0000313" key="3">
    <source>
        <dbReference type="Proteomes" id="UP000434957"/>
    </source>
</evidence>
<accession>A0A6A4F3H7</accession>
<organism evidence="2 3">
    <name type="scientific">Phytophthora rubi</name>
    <dbReference type="NCBI Taxonomy" id="129364"/>
    <lineage>
        <taxon>Eukaryota</taxon>
        <taxon>Sar</taxon>
        <taxon>Stramenopiles</taxon>
        <taxon>Oomycota</taxon>
        <taxon>Peronosporomycetes</taxon>
        <taxon>Peronosporales</taxon>
        <taxon>Peronosporaceae</taxon>
        <taxon>Phytophthora</taxon>
    </lineage>
</organism>
<name>A0A6A4F3H7_9STRA</name>
<keyword evidence="3" id="KW-1185">Reference proteome</keyword>
<dbReference type="AlphaFoldDB" id="A0A6A4F3H7"/>
<proteinExistence type="predicted"/>